<organism evidence="2 3">
    <name type="scientific">Zemynaea arenosa</name>
    <dbReference type="NCBI Taxonomy" id="2561931"/>
    <lineage>
        <taxon>Bacteria</taxon>
        <taxon>Pseudomonadati</taxon>
        <taxon>Pseudomonadota</taxon>
        <taxon>Betaproteobacteria</taxon>
        <taxon>Burkholderiales</taxon>
        <taxon>Oxalobacteraceae</taxon>
        <taxon>Telluria group</taxon>
        <taxon>Zemynaea</taxon>
    </lineage>
</organism>
<evidence type="ECO:0000313" key="3">
    <source>
        <dbReference type="Proteomes" id="UP000298438"/>
    </source>
</evidence>
<sequence length="110" mass="12034">MSTAHASSVYRMTQFVVPAAARQEFLARAREAAILLAAQPGLLRNSLLEQPQPDGTSRIVTLAEWRDDAAMEAAAVAVKKQQEAQGFNPQDLRARLNIQAETSLYRALAL</sequence>
<dbReference type="OrthoDB" id="4476670at2"/>
<comment type="caution">
    <text evidence="2">The sequence shown here is derived from an EMBL/GenBank/DDBJ whole genome shotgun (WGS) entry which is preliminary data.</text>
</comment>
<dbReference type="AlphaFoldDB" id="A0A4Y9SL13"/>
<reference evidence="2 3" key="1">
    <citation type="submission" date="2019-03" db="EMBL/GenBank/DDBJ databases">
        <title>Draft Genome Sequence of Massilia arenosa sp. nov., a Novel Massilia Species Isolated from a Sandy-loam Maize Soil.</title>
        <authorList>
            <person name="Raths R."/>
            <person name="Peta V."/>
            <person name="Bucking H."/>
        </authorList>
    </citation>
    <scope>NUCLEOTIDE SEQUENCE [LARGE SCALE GENOMIC DNA]</scope>
    <source>
        <strain evidence="2 3">MC02</strain>
    </source>
</reference>
<dbReference type="Gene3D" id="3.30.70.100">
    <property type="match status" value="1"/>
</dbReference>
<keyword evidence="2" id="KW-0503">Monooxygenase</keyword>
<dbReference type="Pfam" id="PF03992">
    <property type="entry name" value="ABM"/>
    <property type="match status" value="1"/>
</dbReference>
<dbReference type="SUPFAM" id="SSF54909">
    <property type="entry name" value="Dimeric alpha+beta barrel"/>
    <property type="match status" value="1"/>
</dbReference>
<keyword evidence="2" id="KW-0560">Oxidoreductase</keyword>
<accession>A0A4Y9SL13</accession>
<dbReference type="EMBL" id="SPVF01000056">
    <property type="protein sequence ID" value="TFW27365.1"/>
    <property type="molecule type" value="Genomic_DNA"/>
</dbReference>
<keyword evidence="3" id="KW-1185">Reference proteome</keyword>
<dbReference type="InterPro" id="IPR007138">
    <property type="entry name" value="ABM_dom"/>
</dbReference>
<protein>
    <submittedName>
        <fullName evidence="2">Antibiotic biosynthesis monooxygenase</fullName>
    </submittedName>
</protein>
<evidence type="ECO:0000313" key="2">
    <source>
        <dbReference type="EMBL" id="TFW27365.1"/>
    </source>
</evidence>
<feature type="domain" description="ABM" evidence="1">
    <location>
        <begin position="9"/>
        <end position="73"/>
    </location>
</feature>
<proteinExistence type="predicted"/>
<dbReference type="InterPro" id="IPR011008">
    <property type="entry name" value="Dimeric_a/b-barrel"/>
</dbReference>
<dbReference type="GO" id="GO:0004497">
    <property type="term" value="F:monooxygenase activity"/>
    <property type="evidence" value="ECO:0007669"/>
    <property type="project" value="UniProtKB-KW"/>
</dbReference>
<gene>
    <name evidence="2" type="ORF">E4L96_03740</name>
</gene>
<dbReference type="Proteomes" id="UP000298438">
    <property type="component" value="Unassembled WGS sequence"/>
</dbReference>
<dbReference type="RefSeq" id="WP_135205891.1">
    <property type="nucleotide sequence ID" value="NZ_SPVF01000056.1"/>
</dbReference>
<name>A0A4Y9SL13_9BURK</name>
<evidence type="ECO:0000259" key="1">
    <source>
        <dbReference type="Pfam" id="PF03992"/>
    </source>
</evidence>